<organism evidence="1 2">
    <name type="scientific">Capsicum annuum</name>
    <name type="common">Capsicum pepper</name>
    <dbReference type="NCBI Taxonomy" id="4072"/>
    <lineage>
        <taxon>Eukaryota</taxon>
        <taxon>Viridiplantae</taxon>
        <taxon>Streptophyta</taxon>
        <taxon>Embryophyta</taxon>
        <taxon>Tracheophyta</taxon>
        <taxon>Spermatophyta</taxon>
        <taxon>Magnoliopsida</taxon>
        <taxon>eudicotyledons</taxon>
        <taxon>Gunneridae</taxon>
        <taxon>Pentapetalae</taxon>
        <taxon>asterids</taxon>
        <taxon>lamiids</taxon>
        <taxon>Solanales</taxon>
        <taxon>Solanaceae</taxon>
        <taxon>Solanoideae</taxon>
        <taxon>Capsiceae</taxon>
        <taxon>Capsicum</taxon>
    </lineage>
</organism>
<dbReference type="Gene3D" id="1.20.120.1910">
    <property type="entry name" value="Cysteine-tRNA ligase, C-terminal anti-codon recognition domain"/>
    <property type="match status" value="1"/>
</dbReference>
<keyword evidence="2" id="KW-1185">Reference proteome</keyword>
<dbReference type="AlphaFoldDB" id="A0A2G2Y3X3"/>
<reference evidence="1 2" key="1">
    <citation type="journal article" date="2014" name="Nat. Genet.">
        <title>Genome sequence of the hot pepper provides insights into the evolution of pungency in Capsicum species.</title>
        <authorList>
            <person name="Kim S."/>
            <person name="Park M."/>
            <person name="Yeom S.I."/>
            <person name="Kim Y.M."/>
            <person name="Lee J.M."/>
            <person name="Lee H.A."/>
            <person name="Seo E."/>
            <person name="Choi J."/>
            <person name="Cheong K."/>
            <person name="Kim K.T."/>
            <person name="Jung K."/>
            <person name="Lee G.W."/>
            <person name="Oh S.K."/>
            <person name="Bae C."/>
            <person name="Kim S.B."/>
            <person name="Lee H.Y."/>
            <person name="Kim S.Y."/>
            <person name="Kim M.S."/>
            <person name="Kang B.C."/>
            <person name="Jo Y.D."/>
            <person name="Yang H.B."/>
            <person name="Jeong H.J."/>
            <person name="Kang W.H."/>
            <person name="Kwon J.K."/>
            <person name="Shin C."/>
            <person name="Lim J.Y."/>
            <person name="Park J.H."/>
            <person name="Huh J.H."/>
            <person name="Kim J.S."/>
            <person name="Kim B.D."/>
            <person name="Cohen O."/>
            <person name="Paran I."/>
            <person name="Suh M.C."/>
            <person name="Lee S.B."/>
            <person name="Kim Y.K."/>
            <person name="Shin Y."/>
            <person name="Noh S.J."/>
            <person name="Park J."/>
            <person name="Seo Y.S."/>
            <person name="Kwon S.Y."/>
            <person name="Kim H.A."/>
            <person name="Park J.M."/>
            <person name="Kim H.J."/>
            <person name="Choi S.B."/>
            <person name="Bosland P.W."/>
            <person name="Reeves G."/>
            <person name="Jo S.H."/>
            <person name="Lee B.W."/>
            <person name="Cho H.T."/>
            <person name="Choi H.S."/>
            <person name="Lee M.S."/>
            <person name="Yu Y."/>
            <person name="Do Choi Y."/>
            <person name="Park B.S."/>
            <person name="van Deynze A."/>
            <person name="Ashrafi H."/>
            <person name="Hill T."/>
            <person name="Kim W.T."/>
            <person name="Pai H.S."/>
            <person name="Ahn H.K."/>
            <person name="Yeam I."/>
            <person name="Giovannoni J.J."/>
            <person name="Rose J.K."/>
            <person name="Sorensen I."/>
            <person name="Lee S.J."/>
            <person name="Kim R.W."/>
            <person name="Choi I.Y."/>
            <person name="Choi B.S."/>
            <person name="Lim J.S."/>
            <person name="Lee Y.H."/>
            <person name="Choi D."/>
        </authorList>
    </citation>
    <scope>NUCLEOTIDE SEQUENCE [LARGE SCALE GENOMIC DNA]</scope>
    <source>
        <strain evidence="2">cv. CM334</strain>
    </source>
</reference>
<dbReference type="EMBL" id="AYRZ02000015">
    <property type="protein sequence ID" value="PHT64457.1"/>
    <property type="molecule type" value="Genomic_DNA"/>
</dbReference>
<reference evidence="1 2" key="2">
    <citation type="journal article" date="2017" name="Genome Biol.">
        <title>New reference genome sequences of hot pepper reveal the massive evolution of plant disease-resistance genes by retroduplication.</title>
        <authorList>
            <person name="Kim S."/>
            <person name="Park J."/>
            <person name="Yeom S.I."/>
            <person name="Kim Y.M."/>
            <person name="Seo E."/>
            <person name="Kim K.T."/>
            <person name="Kim M.S."/>
            <person name="Lee J.M."/>
            <person name="Cheong K."/>
            <person name="Shin H.S."/>
            <person name="Kim S.B."/>
            <person name="Han K."/>
            <person name="Lee J."/>
            <person name="Park M."/>
            <person name="Lee H.A."/>
            <person name="Lee H.Y."/>
            <person name="Lee Y."/>
            <person name="Oh S."/>
            <person name="Lee J.H."/>
            <person name="Choi E."/>
            <person name="Choi E."/>
            <person name="Lee S.E."/>
            <person name="Jeon J."/>
            <person name="Kim H."/>
            <person name="Choi G."/>
            <person name="Song H."/>
            <person name="Lee J."/>
            <person name="Lee S.C."/>
            <person name="Kwon J.K."/>
            <person name="Lee H.Y."/>
            <person name="Koo N."/>
            <person name="Hong Y."/>
            <person name="Kim R.W."/>
            <person name="Kang W.H."/>
            <person name="Huh J.H."/>
            <person name="Kang B.C."/>
            <person name="Yang T.J."/>
            <person name="Lee Y.H."/>
            <person name="Bennetzen J.L."/>
            <person name="Choi D."/>
        </authorList>
    </citation>
    <scope>NUCLEOTIDE SEQUENCE [LARGE SCALE GENOMIC DNA]</scope>
    <source>
        <strain evidence="2">cv. CM334</strain>
    </source>
</reference>
<accession>A0A2G2Y3X3</accession>
<protein>
    <submittedName>
        <fullName evidence="1">Uncharacterized protein</fullName>
    </submittedName>
</protein>
<evidence type="ECO:0000313" key="2">
    <source>
        <dbReference type="Proteomes" id="UP000222542"/>
    </source>
</evidence>
<dbReference type="Proteomes" id="UP000222542">
    <property type="component" value="Unassembled WGS sequence"/>
</dbReference>
<dbReference type="STRING" id="4072.A0A2G2Y3X3"/>
<evidence type="ECO:0000313" key="1">
    <source>
        <dbReference type="EMBL" id="PHT64457.1"/>
    </source>
</evidence>
<dbReference type="PANTHER" id="PTHR10890:SF26">
    <property type="entry name" value="CYSTEINE--TRNA LIGASE 1, CYTOPLASMIC-RELATED"/>
    <property type="match status" value="1"/>
</dbReference>
<name>A0A2G2Y3X3_CAPAN</name>
<gene>
    <name evidence="1" type="ORF">T459_31808</name>
</gene>
<dbReference type="PANTHER" id="PTHR10890">
    <property type="entry name" value="CYSTEINYL-TRNA SYNTHETASE"/>
    <property type="match status" value="1"/>
</dbReference>
<dbReference type="InterPro" id="IPR024909">
    <property type="entry name" value="Cys-tRNA/MSH_ligase"/>
</dbReference>
<proteinExistence type="predicted"/>
<comment type="caution">
    <text evidence="1">The sequence shown here is derived from an EMBL/GenBank/DDBJ whole genome shotgun (WGS) entry which is preliminary data.</text>
</comment>
<dbReference type="Gramene" id="PHT64457">
    <property type="protein sequence ID" value="PHT64457"/>
    <property type="gene ID" value="T459_31808"/>
</dbReference>
<sequence length="172" mass="19175">MRIKIAQSCAACPESNVSYWMHNGLVNSDGGDFTIRETLHDCEEALSSSKVLNGVAKPVMDDAQKCINKLHNELESKLADDLHTAEILKDLLQGALKLINAYLNKPEWLSVVLSLAELEKEVKEVLDILGLLAAGSTYAEVLQQLKERALMKAELTEEDLLRAIEERSREEK</sequence>